<dbReference type="InterPro" id="IPR011990">
    <property type="entry name" value="TPR-like_helical_dom_sf"/>
</dbReference>
<keyword evidence="1" id="KW-0808">Transferase</keyword>
<protein>
    <submittedName>
        <fullName evidence="1">Transcriptional regulator, GntR family domain / Aspartate aminotransferase</fullName>
        <ecNumber evidence="1">2.6.1.1</ecNumber>
    </submittedName>
</protein>
<keyword evidence="1" id="KW-0032">Aminotransferase</keyword>
<dbReference type="InterPro" id="IPR024812">
    <property type="entry name" value="TPR_24"/>
</dbReference>
<proteinExistence type="predicted"/>
<gene>
    <name evidence="1" type="ORF">MNBD_IGNAVI01-1089</name>
</gene>
<dbReference type="GO" id="GO:0004069">
    <property type="term" value="F:L-aspartate:2-oxoglutarate aminotransferase activity"/>
    <property type="evidence" value="ECO:0007669"/>
    <property type="project" value="UniProtKB-EC"/>
</dbReference>
<dbReference type="EC" id="2.6.1.1" evidence="1"/>
<dbReference type="PROSITE" id="PS50005">
    <property type="entry name" value="TPR"/>
    <property type="match status" value="1"/>
</dbReference>
<dbReference type="EMBL" id="UOGD01000292">
    <property type="protein sequence ID" value="VAX25200.1"/>
    <property type="molecule type" value="Genomic_DNA"/>
</dbReference>
<evidence type="ECO:0000313" key="1">
    <source>
        <dbReference type="EMBL" id="VAX25200.1"/>
    </source>
</evidence>
<reference evidence="1" key="1">
    <citation type="submission" date="2018-06" db="EMBL/GenBank/DDBJ databases">
        <authorList>
            <person name="Zhirakovskaya E."/>
        </authorList>
    </citation>
    <scope>NUCLEOTIDE SEQUENCE</scope>
</reference>
<dbReference type="InterPro" id="IPR019734">
    <property type="entry name" value="TPR_rpt"/>
</dbReference>
<sequence length="825" mass="95017">MDESLEHYISLHIDDNSSNLLTELKSIFAKISKKSRFVLLIDDIGNTSPRILETFTELFPILQANNIKIIVTQNNDSEKLFSQLENEIELSINAFSEEEVIQLINSSYQDGFHKDELKKLVLSYADRNPKNIADFIFNMIVSGVIDYTYKGVKFNLDPDLLDKMIKSQDFIYEKMYKDLLQNELIVLEIISLFKGEISVEIISKILGTSKKEINSIITSLRSKNVIKSAARNLDPLLTNDGFKKYIYQNIKDKKALHFKTAQGIKQNSVEINSLVFAEQFELADRYDLAKEVIDEAIENPLVNVFSKSLKELLERKLSYKLTVDDEIETLKKLISVFVDIGEFLLAESHLKKLEKMKLDQNSAIQKNKLLGITLINLGELSKGLKILKTIANKIEKERNNILFEMASAHLELNEFKETGELCNEIISAEKNDHELLGRVYNLMGLSALYNNSELNEVMEYFNSASQEYNKINNLLRIASIEVNIGNISFLMGNFSEAEKHWNKALQINQSIGNVSQEAQILLNYGVFNYERAKYEKAVELYQQAGAIFKGLGNKKDLGLVLTNLGETYLAICEYQFSYDSLIESQKIFKKIKNEIELTESLMLLAKLFWVIGNRTQLHDIIQKINKLNINNDENISVQFSFIKRISGSISKLDKNNYSELTKVIEESKSINQKRIAFDIQFIIMNLLLDNGIIDGVQEVLEEEDLLEFCKNNSHFDAKRLMIMFKLSTLKDKKNDNLEKPIVYLKRALKAIESQSITEDTISILYNLAMHYKDRGNISKTDEYADLYFAILEYVIDNIKSRKLKNSYLENPKIKNYLFSYKNLKY</sequence>
<dbReference type="SMART" id="SM00028">
    <property type="entry name" value="TPR"/>
    <property type="match status" value="4"/>
</dbReference>
<dbReference type="PANTHER" id="PTHR47050:SF1">
    <property type="entry name" value="TETRATRICOPEPTIDE REPEAT PROTEIN 24-LIKE"/>
    <property type="match status" value="1"/>
</dbReference>
<dbReference type="Pfam" id="PF13424">
    <property type="entry name" value="TPR_12"/>
    <property type="match status" value="1"/>
</dbReference>
<dbReference type="SUPFAM" id="SSF52540">
    <property type="entry name" value="P-loop containing nucleoside triphosphate hydrolases"/>
    <property type="match status" value="1"/>
</dbReference>
<accession>A0A3B1CR86</accession>
<dbReference type="InterPro" id="IPR027417">
    <property type="entry name" value="P-loop_NTPase"/>
</dbReference>
<organism evidence="1">
    <name type="scientific">hydrothermal vent metagenome</name>
    <dbReference type="NCBI Taxonomy" id="652676"/>
    <lineage>
        <taxon>unclassified sequences</taxon>
        <taxon>metagenomes</taxon>
        <taxon>ecological metagenomes</taxon>
    </lineage>
</organism>
<dbReference type="AlphaFoldDB" id="A0A3B1CR86"/>
<dbReference type="PANTHER" id="PTHR47050">
    <property type="entry name" value="TETRATRICOPEPTIDE REPEAT PROTEIN 24"/>
    <property type="match status" value="1"/>
</dbReference>
<name>A0A3B1CR86_9ZZZZ</name>
<dbReference type="Gene3D" id="1.25.40.10">
    <property type="entry name" value="Tetratricopeptide repeat domain"/>
    <property type="match status" value="2"/>
</dbReference>
<dbReference type="SUPFAM" id="SSF48452">
    <property type="entry name" value="TPR-like"/>
    <property type="match status" value="2"/>
</dbReference>